<dbReference type="CDD" id="cd06171">
    <property type="entry name" value="Sigma70_r4"/>
    <property type="match status" value="1"/>
</dbReference>
<dbReference type="NCBIfam" id="NF007223">
    <property type="entry name" value="PRK09641.1"/>
    <property type="match status" value="1"/>
</dbReference>
<keyword evidence="3" id="KW-0731">Sigma factor</keyword>
<dbReference type="InterPro" id="IPR039425">
    <property type="entry name" value="RNA_pol_sigma-70-like"/>
</dbReference>
<dbReference type="EMBL" id="FOTY01000005">
    <property type="protein sequence ID" value="SFL80040.1"/>
    <property type="molecule type" value="Genomic_DNA"/>
</dbReference>
<keyword evidence="4" id="KW-0804">Transcription</keyword>
<keyword evidence="2" id="KW-0805">Transcription regulation</keyword>
<evidence type="ECO:0000256" key="1">
    <source>
        <dbReference type="ARBA" id="ARBA00010641"/>
    </source>
</evidence>
<dbReference type="Gene3D" id="1.10.1740.10">
    <property type="match status" value="1"/>
</dbReference>
<dbReference type="InterPro" id="IPR007627">
    <property type="entry name" value="RNA_pol_sigma70_r2"/>
</dbReference>
<evidence type="ECO:0000256" key="5">
    <source>
        <dbReference type="NCBIfam" id="TIGR02948"/>
    </source>
</evidence>
<dbReference type="RefSeq" id="WP_090926212.1">
    <property type="nucleotide sequence ID" value="NZ_FOTY01000005.1"/>
</dbReference>
<evidence type="ECO:0000313" key="8">
    <source>
        <dbReference type="EMBL" id="SFL80040.1"/>
    </source>
</evidence>
<evidence type="ECO:0000259" key="6">
    <source>
        <dbReference type="Pfam" id="PF04542"/>
    </source>
</evidence>
<dbReference type="NCBIfam" id="TIGR02937">
    <property type="entry name" value="sigma70-ECF"/>
    <property type="match status" value="1"/>
</dbReference>
<dbReference type="NCBIfam" id="TIGR02948">
    <property type="entry name" value="SigW_bacill"/>
    <property type="match status" value="1"/>
</dbReference>
<feature type="domain" description="RNA polymerase sigma factor 70 region 4 type 2" evidence="7">
    <location>
        <begin position="129"/>
        <end position="181"/>
    </location>
</feature>
<protein>
    <recommendedName>
        <fullName evidence="5">RNA polymerase sigma factor SigW</fullName>
    </recommendedName>
</protein>
<sequence length="188" mass="21710">MDAVVKRLIKEIKKEGDQDAFAELVDLYKDKVYQIAYRMTGNGYEAQDMAQEAFLRAYANIESYDESRKFSTWLFRITTNLCIDRIRKKKPDYSLDAEIQGTDGLTGYSQLAASQNLPEDQVVTLELQEWVQQEISLLPEKYRAAVILRYIEDLSITEISDVLDLPENTVKTHIHRGREALRKRLGNA</sequence>
<keyword evidence="9" id="KW-1185">Reference proteome</keyword>
<dbReference type="InterPro" id="IPR014284">
    <property type="entry name" value="RNA_pol_sigma-70_dom"/>
</dbReference>
<dbReference type="GO" id="GO:0006352">
    <property type="term" value="P:DNA-templated transcription initiation"/>
    <property type="evidence" value="ECO:0007669"/>
    <property type="project" value="InterPro"/>
</dbReference>
<evidence type="ECO:0000313" key="9">
    <source>
        <dbReference type="Proteomes" id="UP000199668"/>
    </source>
</evidence>
<evidence type="ECO:0000256" key="2">
    <source>
        <dbReference type="ARBA" id="ARBA00023015"/>
    </source>
</evidence>
<feature type="domain" description="RNA polymerase sigma-70 region 2" evidence="6">
    <location>
        <begin position="24"/>
        <end position="90"/>
    </location>
</feature>
<dbReference type="PANTHER" id="PTHR43133">
    <property type="entry name" value="RNA POLYMERASE ECF-TYPE SIGMA FACTO"/>
    <property type="match status" value="1"/>
</dbReference>
<dbReference type="SUPFAM" id="SSF88659">
    <property type="entry name" value="Sigma3 and sigma4 domains of RNA polymerase sigma factors"/>
    <property type="match status" value="1"/>
</dbReference>
<dbReference type="OrthoDB" id="9782703at2"/>
<proteinExistence type="inferred from homology"/>
<evidence type="ECO:0000259" key="7">
    <source>
        <dbReference type="Pfam" id="PF08281"/>
    </source>
</evidence>
<dbReference type="Proteomes" id="UP000199668">
    <property type="component" value="Unassembled WGS sequence"/>
</dbReference>
<organism evidence="8 9">
    <name type="scientific">Salibacterium qingdaonense</name>
    <dbReference type="NCBI Taxonomy" id="266892"/>
    <lineage>
        <taxon>Bacteria</taxon>
        <taxon>Bacillati</taxon>
        <taxon>Bacillota</taxon>
        <taxon>Bacilli</taxon>
        <taxon>Bacillales</taxon>
        <taxon>Bacillaceae</taxon>
    </lineage>
</organism>
<dbReference type="InterPro" id="IPR014294">
    <property type="entry name" value="RNA_pol_sigma-W_bacilli"/>
</dbReference>
<dbReference type="GO" id="GO:0016987">
    <property type="term" value="F:sigma factor activity"/>
    <property type="evidence" value="ECO:0007669"/>
    <property type="project" value="UniProtKB-KW"/>
</dbReference>
<dbReference type="Pfam" id="PF08281">
    <property type="entry name" value="Sigma70_r4_2"/>
    <property type="match status" value="1"/>
</dbReference>
<dbReference type="STRING" id="266892.SAMN04488054_105109"/>
<reference evidence="8 9" key="1">
    <citation type="submission" date="2016-10" db="EMBL/GenBank/DDBJ databases">
        <authorList>
            <person name="de Groot N.N."/>
        </authorList>
    </citation>
    <scope>NUCLEOTIDE SEQUENCE [LARGE SCALE GENOMIC DNA]</scope>
    <source>
        <strain evidence="8 9">CGMCC 1.6134</strain>
    </source>
</reference>
<comment type="similarity">
    <text evidence="1">Belongs to the sigma-70 factor family. ECF subfamily.</text>
</comment>
<dbReference type="AlphaFoldDB" id="A0A1I4KMN9"/>
<dbReference type="SUPFAM" id="SSF88946">
    <property type="entry name" value="Sigma2 domain of RNA polymerase sigma factors"/>
    <property type="match status" value="1"/>
</dbReference>
<evidence type="ECO:0000256" key="3">
    <source>
        <dbReference type="ARBA" id="ARBA00023082"/>
    </source>
</evidence>
<dbReference type="InterPro" id="IPR013325">
    <property type="entry name" value="RNA_pol_sigma_r2"/>
</dbReference>
<dbReference type="Pfam" id="PF04542">
    <property type="entry name" value="Sigma70_r2"/>
    <property type="match status" value="1"/>
</dbReference>
<dbReference type="GO" id="GO:0003677">
    <property type="term" value="F:DNA binding"/>
    <property type="evidence" value="ECO:0007669"/>
    <property type="project" value="InterPro"/>
</dbReference>
<dbReference type="InterPro" id="IPR036388">
    <property type="entry name" value="WH-like_DNA-bd_sf"/>
</dbReference>
<dbReference type="PANTHER" id="PTHR43133:SF60">
    <property type="entry name" value="RNA POLYMERASE SIGMA FACTOR SIGV"/>
    <property type="match status" value="1"/>
</dbReference>
<accession>A0A1I4KMN9</accession>
<dbReference type="Gene3D" id="1.10.10.10">
    <property type="entry name" value="Winged helix-like DNA-binding domain superfamily/Winged helix DNA-binding domain"/>
    <property type="match status" value="1"/>
</dbReference>
<dbReference type="InterPro" id="IPR013324">
    <property type="entry name" value="RNA_pol_sigma_r3/r4-like"/>
</dbReference>
<dbReference type="InterPro" id="IPR013249">
    <property type="entry name" value="RNA_pol_sigma70_r4_t2"/>
</dbReference>
<gene>
    <name evidence="8" type="ORF">SAMN04488054_105109</name>
</gene>
<evidence type="ECO:0000256" key="4">
    <source>
        <dbReference type="ARBA" id="ARBA00023163"/>
    </source>
</evidence>
<name>A0A1I4KMN9_9BACI</name>